<accession>A0A2J6Q6D0</accession>
<reference evidence="1 2" key="1">
    <citation type="submission" date="2016-05" db="EMBL/GenBank/DDBJ databases">
        <title>A degradative enzymes factory behind the ericoid mycorrhizal symbiosis.</title>
        <authorList>
            <consortium name="DOE Joint Genome Institute"/>
            <person name="Martino E."/>
            <person name="Morin E."/>
            <person name="Grelet G."/>
            <person name="Kuo A."/>
            <person name="Kohler A."/>
            <person name="Daghino S."/>
            <person name="Barry K."/>
            <person name="Choi C."/>
            <person name="Cichocki N."/>
            <person name="Clum A."/>
            <person name="Copeland A."/>
            <person name="Hainaut M."/>
            <person name="Haridas S."/>
            <person name="Labutti K."/>
            <person name="Lindquist E."/>
            <person name="Lipzen A."/>
            <person name="Khouja H.-R."/>
            <person name="Murat C."/>
            <person name="Ohm R."/>
            <person name="Olson A."/>
            <person name="Spatafora J."/>
            <person name="Veneault-Fourrey C."/>
            <person name="Henrissat B."/>
            <person name="Grigoriev I."/>
            <person name="Martin F."/>
            <person name="Perotto S."/>
        </authorList>
    </citation>
    <scope>NUCLEOTIDE SEQUENCE [LARGE SCALE GENOMIC DNA]</scope>
    <source>
        <strain evidence="1 2">UAMH 7357</strain>
    </source>
</reference>
<dbReference type="EMBL" id="KZ613479">
    <property type="protein sequence ID" value="PMD21828.1"/>
    <property type="molecule type" value="Genomic_DNA"/>
</dbReference>
<protein>
    <submittedName>
        <fullName evidence="1">Uncharacterized protein</fullName>
    </submittedName>
</protein>
<keyword evidence="2" id="KW-1185">Reference proteome</keyword>
<sequence length="296" mass="33589">MARCTSAGYIKVPPRKAHWKRFLASGTHLSPYCYQRSFFTFARNLQNATISVLFKRPLRFDSLREASSSYGECIFKQAIGKSYTTSTILHVDYRSSRLVEVEEPTTWITIIKLDPAQPLEISKFYVLTTTFSTRGCIYTSAALASLIVILTQHQNKPLVHTQYDTSARSVPVAIFTEPDVLPDRTQPLNLPLSSAVLFYDSIQLKLNDLIQLSSEYKLFSMTKHRLSSCGKFRISKISTIAGSRVGLHTSFIPEKYPGASIYVILQMLTLRAEMEILIRIINLNDTPQYVSYYDIS</sequence>
<proteinExistence type="predicted"/>
<dbReference type="AlphaFoldDB" id="A0A2J6Q6D0"/>
<name>A0A2J6Q6D0_9HELO</name>
<evidence type="ECO:0000313" key="2">
    <source>
        <dbReference type="Proteomes" id="UP000235672"/>
    </source>
</evidence>
<organism evidence="1 2">
    <name type="scientific">Hyaloscypha hepaticicola</name>
    <dbReference type="NCBI Taxonomy" id="2082293"/>
    <lineage>
        <taxon>Eukaryota</taxon>
        <taxon>Fungi</taxon>
        <taxon>Dikarya</taxon>
        <taxon>Ascomycota</taxon>
        <taxon>Pezizomycotina</taxon>
        <taxon>Leotiomycetes</taxon>
        <taxon>Helotiales</taxon>
        <taxon>Hyaloscyphaceae</taxon>
        <taxon>Hyaloscypha</taxon>
    </lineage>
</organism>
<gene>
    <name evidence="1" type="ORF">NA56DRAFT_702795</name>
</gene>
<dbReference type="Proteomes" id="UP000235672">
    <property type="component" value="Unassembled WGS sequence"/>
</dbReference>
<evidence type="ECO:0000313" key="1">
    <source>
        <dbReference type="EMBL" id="PMD21828.1"/>
    </source>
</evidence>